<gene>
    <name evidence="1" type="ORF">HMPREF0658_2193</name>
</gene>
<dbReference type="HOGENOM" id="CLU_2975511_0_0_10"/>
<sequence>MAENNQKTAIIHGGWQKKSSKTFVDCSIMNNFGHANPKILRNRHFQIPRNEKSPSKNN</sequence>
<reference evidence="1" key="1">
    <citation type="submission" date="2010-07" db="EMBL/GenBank/DDBJ databases">
        <authorList>
            <person name="Muzny D."/>
            <person name="Qin X."/>
            <person name="Deng J."/>
            <person name="Jiang H."/>
            <person name="Liu Y."/>
            <person name="Qu J."/>
            <person name="Song X.-Z."/>
            <person name="Zhang L."/>
            <person name="Thornton R."/>
            <person name="Coyle M."/>
            <person name="Francisco L."/>
            <person name="Jackson L."/>
            <person name="Javaid M."/>
            <person name="Korchina V."/>
            <person name="Kovar C."/>
            <person name="Mata R."/>
            <person name="Mathew T."/>
            <person name="Ngo R."/>
            <person name="Nguyen L."/>
            <person name="Nguyen N."/>
            <person name="Okwuonu G."/>
            <person name="Ongeri F."/>
            <person name="Pham C."/>
            <person name="Simmons D."/>
            <person name="Wilczek-Boney K."/>
            <person name="Hale W."/>
            <person name="Jakkamsetti A."/>
            <person name="Pham P."/>
            <person name="Ruth R."/>
            <person name="San Lucas F."/>
            <person name="Warren J."/>
            <person name="Zhang J."/>
            <person name="Zhao Z."/>
            <person name="Zhou C."/>
            <person name="Zhu D."/>
            <person name="Lee S."/>
            <person name="Bess C."/>
            <person name="Blankenburg K."/>
            <person name="Forbes L."/>
            <person name="Fu Q."/>
            <person name="Gubbala S."/>
            <person name="Hirani K."/>
            <person name="Jayaseelan J.C."/>
            <person name="Lara F."/>
            <person name="Munidasa M."/>
            <person name="Palculict T."/>
            <person name="Patil S."/>
            <person name="Pu L.-L."/>
            <person name="Saada N."/>
            <person name="Tang L."/>
            <person name="Weissenberger G."/>
            <person name="Zhu Y."/>
            <person name="Hemphill L."/>
            <person name="Shang Y."/>
            <person name="Youmans B."/>
            <person name="Ayvaz T."/>
            <person name="Ross M."/>
            <person name="Santibanez J."/>
            <person name="Aqrawi P."/>
            <person name="Gross S."/>
            <person name="Joshi V."/>
            <person name="Fowler G."/>
            <person name="Nazareth L."/>
            <person name="Reid J."/>
            <person name="Worley K."/>
            <person name="Petrosino J."/>
            <person name="Highlander S."/>
            <person name="Gibbs R."/>
        </authorList>
    </citation>
    <scope>NUCLEOTIDE SEQUENCE [LARGE SCALE GENOMIC DNA]</scope>
    <source>
        <strain evidence="1">DSM 16973</strain>
    </source>
</reference>
<evidence type="ECO:0000313" key="1">
    <source>
        <dbReference type="EMBL" id="EFM00922.1"/>
    </source>
</evidence>
<evidence type="ECO:0000313" key="2">
    <source>
        <dbReference type="Proteomes" id="UP000004394"/>
    </source>
</evidence>
<name>E0NVI8_9BACT</name>
<proteinExistence type="predicted"/>
<organism evidence="1 2">
    <name type="scientific">Hoylesella marshii DSM 16973 = JCM 13450</name>
    <dbReference type="NCBI Taxonomy" id="862515"/>
    <lineage>
        <taxon>Bacteria</taxon>
        <taxon>Pseudomonadati</taxon>
        <taxon>Bacteroidota</taxon>
        <taxon>Bacteroidia</taxon>
        <taxon>Bacteroidales</taxon>
        <taxon>Prevotellaceae</taxon>
        <taxon>Hoylesella</taxon>
    </lineage>
</organism>
<dbReference type="AlphaFoldDB" id="E0NVI8"/>
<protein>
    <submittedName>
        <fullName evidence="1">Uncharacterized protein</fullName>
    </submittedName>
</protein>
<dbReference type="BioCyc" id="PMAR862515-HMP:GMOO-2226-MONOMER"/>
<accession>E0NVI8</accession>
<dbReference type="EMBL" id="AEEI01000061">
    <property type="protein sequence ID" value="EFM00922.1"/>
    <property type="molecule type" value="Genomic_DNA"/>
</dbReference>
<dbReference type="STRING" id="862515.HMPREF0658_2193"/>
<keyword evidence="2" id="KW-1185">Reference proteome</keyword>
<comment type="caution">
    <text evidence="1">The sequence shown here is derived from an EMBL/GenBank/DDBJ whole genome shotgun (WGS) entry which is preliminary data.</text>
</comment>
<dbReference type="Proteomes" id="UP000004394">
    <property type="component" value="Unassembled WGS sequence"/>
</dbReference>